<gene>
    <name evidence="1" type="ORF">CBOVIS_LOCUS1054</name>
</gene>
<evidence type="ECO:0000313" key="1">
    <source>
        <dbReference type="EMBL" id="CAB3397677.1"/>
    </source>
</evidence>
<name>A0A8S1EAK4_9PELO</name>
<protein>
    <submittedName>
        <fullName evidence="1">Uncharacterized protein</fullName>
    </submittedName>
</protein>
<organism evidence="1 2">
    <name type="scientific">Caenorhabditis bovis</name>
    <dbReference type="NCBI Taxonomy" id="2654633"/>
    <lineage>
        <taxon>Eukaryota</taxon>
        <taxon>Metazoa</taxon>
        <taxon>Ecdysozoa</taxon>
        <taxon>Nematoda</taxon>
        <taxon>Chromadorea</taxon>
        <taxon>Rhabditida</taxon>
        <taxon>Rhabditina</taxon>
        <taxon>Rhabditomorpha</taxon>
        <taxon>Rhabditoidea</taxon>
        <taxon>Rhabditidae</taxon>
        <taxon>Peloderinae</taxon>
        <taxon>Caenorhabditis</taxon>
    </lineage>
</organism>
<dbReference type="OrthoDB" id="5872323at2759"/>
<sequence length="373" mass="42977">MAFISSDISSKSTKRDLISIWNGIEKLESSERTLLTIDDVAKEIRGDWKGRKCFVVDKSSYNGKPLTYDGLKWRKKIAPKYRQWNENGRVYGTIQCRSPSTASFRKTVVYMDDSTFVIVDYHRDEERISLDFDIHRMTASDVDIVRSELIGRSVKSAYEILHKKGFKFSLEQVRNQRKHVPESIGCNRGVKAIATTSELGKIARNVPNAKYSVFECNGGMVDCLSVILDEPFRIVLNCLPTTNEYESHLRLFEDINENNKKEHIQSLLEQWKVSNDDGFLISGVTQLDTTFGLSELYVTLMCTTVKIFKSKKSKKPRTIVISYLLHSKKTMECHKFHANHVNEYLQKQGFKNDRVVPGFITDGEKSFEEYYKV</sequence>
<dbReference type="Proteomes" id="UP000494206">
    <property type="component" value="Unassembled WGS sequence"/>
</dbReference>
<accession>A0A8S1EAK4</accession>
<dbReference type="AlphaFoldDB" id="A0A8S1EAK4"/>
<proteinExistence type="predicted"/>
<comment type="caution">
    <text evidence="1">The sequence shown here is derived from an EMBL/GenBank/DDBJ whole genome shotgun (WGS) entry which is preliminary data.</text>
</comment>
<dbReference type="EMBL" id="CADEPM010000001">
    <property type="protein sequence ID" value="CAB3397677.1"/>
    <property type="molecule type" value="Genomic_DNA"/>
</dbReference>
<keyword evidence="2" id="KW-1185">Reference proteome</keyword>
<reference evidence="1 2" key="1">
    <citation type="submission" date="2020-04" db="EMBL/GenBank/DDBJ databases">
        <authorList>
            <person name="Laetsch R D."/>
            <person name="Stevens L."/>
            <person name="Kumar S."/>
            <person name="Blaxter L. M."/>
        </authorList>
    </citation>
    <scope>NUCLEOTIDE SEQUENCE [LARGE SCALE GENOMIC DNA]</scope>
</reference>
<evidence type="ECO:0000313" key="2">
    <source>
        <dbReference type="Proteomes" id="UP000494206"/>
    </source>
</evidence>